<evidence type="ECO:0000313" key="7">
    <source>
        <dbReference type="EMBL" id="GCB30366.1"/>
    </source>
</evidence>
<keyword evidence="3" id="KW-0133">Cell shape</keyword>
<dbReference type="GO" id="GO:0032153">
    <property type="term" value="C:cell division site"/>
    <property type="evidence" value="ECO:0007669"/>
    <property type="project" value="TreeGrafter"/>
</dbReference>
<feature type="transmembrane region" description="Helical" evidence="6">
    <location>
        <begin position="159"/>
        <end position="175"/>
    </location>
</feature>
<protein>
    <submittedName>
        <fullName evidence="7">Rod shape-determining protein RodA</fullName>
    </submittedName>
</protein>
<evidence type="ECO:0000256" key="1">
    <source>
        <dbReference type="ARBA" id="ARBA00004141"/>
    </source>
</evidence>
<feature type="transmembrane region" description="Helical" evidence="6">
    <location>
        <begin position="68"/>
        <end position="90"/>
    </location>
</feature>
<feature type="transmembrane region" description="Helical" evidence="6">
    <location>
        <begin position="314"/>
        <end position="335"/>
    </location>
</feature>
<dbReference type="OrthoDB" id="9812661at2"/>
<keyword evidence="5 6" id="KW-0472">Membrane</keyword>
<evidence type="ECO:0000256" key="3">
    <source>
        <dbReference type="ARBA" id="ARBA00022960"/>
    </source>
</evidence>
<comment type="caution">
    <text evidence="7">The sequence shown here is derived from an EMBL/GenBank/DDBJ whole genome shotgun (WGS) entry which is preliminary data.</text>
</comment>
<dbReference type="GO" id="GO:0015648">
    <property type="term" value="F:lipid-linked peptidoglycan transporter activity"/>
    <property type="evidence" value="ECO:0007669"/>
    <property type="project" value="TreeGrafter"/>
</dbReference>
<dbReference type="Proteomes" id="UP000287361">
    <property type="component" value="Unassembled WGS sequence"/>
</dbReference>
<dbReference type="InterPro" id="IPR001182">
    <property type="entry name" value="FtsW/RodA"/>
</dbReference>
<feature type="transmembrane region" description="Helical" evidence="6">
    <location>
        <begin position="281"/>
        <end position="302"/>
    </location>
</feature>
<dbReference type="AlphaFoldDB" id="A0A401LFS5"/>
<gene>
    <name evidence="7" type="ORF">KGMB03357_20270</name>
</gene>
<dbReference type="InterPro" id="IPR011923">
    <property type="entry name" value="RodA/MrdB"/>
</dbReference>
<dbReference type="Pfam" id="PF01098">
    <property type="entry name" value="FTSW_RODA_SPOVE"/>
    <property type="match status" value="1"/>
</dbReference>
<keyword evidence="8" id="KW-1185">Reference proteome</keyword>
<keyword evidence="2 6" id="KW-0812">Transmembrane</keyword>
<feature type="transmembrane region" description="Helical" evidence="6">
    <location>
        <begin position="182"/>
        <end position="199"/>
    </location>
</feature>
<dbReference type="PANTHER" id="PTHR30474">
    <property type="entry name" value="CELL CYCLE PROTEIN"/>
    <property type="match status" value="1"/>
</dbReference>
<evidence type="ECO:0000256" key="4">
    <source>
        <dbReference type="ARBA" id="ARBA00022989"/>
    </source>
</evidence>
<name>A0A401LFS5_9FIRM</name>
<reference evidence="7 8" key="1">
    <citation type="submission" date="2018-10" db="EMBL/GenBank/DDBJ databases">
        <title>Draft Genome Sequence of Anaerotignum sp. KCTC 15736.</title>
        <authorList>
            <person name="Choi S.H."/>
            <person name="Kim J.S."/>
            <person name="Kang S.W."/>
            <person name="Lee J.S."/>
            <person name="Park S.H."/>
        </authorList>
    </citation>
    <scope>NUCLEOTIDE SEQUENCE [LARGE SCALE GENOMIC DNA]</scope>
    <source>
        <strain evidence="7 8">KCTC 15736</strain>
    </source>
</reference>
<feature type="transmembrane region" description="Helical" evidence="6">
    <location>
        <begin position="136"/>
        <end position="153"/>
    </location>
</feature>
<keyword evidence="4 6" id="KW-1133">Transmembrane helix</keyword>
<comment type="subcellular location">
    <subcellularLocation>
        <location evidence="1">Membrane</location>
        <topology evidence="1">Multi-pass membrane protein</topology>
    </subcellularLocation>
</comment>
<dbReference type="GO" id="GO:0051301">
    <property type="term" value="P:cell division"/>
    <property type="evidence" value="ECO:0007669"/>
    <property type="project" value="InterPro"/>
</dbReference>
<evidence type="ECO:0000256" key="6">
    <source>
        <dbReference type="SAM" id="Phobius"/>
    </source>
</evidence>
<feature type="transmembrane region" description="Helical" evidence="6">
    <location>
        <begin position="12"/>
        <end position="32"/>
    </location>
</feature>
<accession>A0A401LFS5</accession>
<dbReference type="GO" id="GO:0005886">
    <property type="term" value="C:plasma membrane"/>
    <property type="evidence" value="ECO:0007669"/>
    <property type="project" value="TreeGrafter"/>
</dbReference>
<dbReference type="PANTHER" id="PTHR30474:SF1">
    <property type="entry name" value="PEPTIDOGLYCAN GLYCOSYLTRANSFERASE MRDB"/>
    <property type="match status" value="1"/>
</dbReference>
<feature type="transmembrane region" description="Helical" evidence="6">
    <location>
        <begin position="44"/>
        <end position="62"/>
    </location>
</feature>
<evidence type="ECO:0000256" key="5">
    <source>
        <dbReference type="ARBA" id="ARBA00023136"/>
    </source>
</evidence>
<sequence length="382" mass="42022">MDIKKYLQNLDWWLVGAVCLLSLFGLICIASATRINLGESPANVIKQGVFFLIGIALMVIAANADYEYISQFTIPLYIVNILLLVTVLLVGSESKGATRWIALGPLTIQPSEFAKVIMIFCLAKVITERQKQISDLKTIGFLCIYTGIPLLLIQKQPALSASLVLVAIFCIEIFIAGLDWRIIRNVLVVTVPIVALILFDVSREHPLFTDKILAEHQFNRILSFVDPSRDASLYYQTEKSISAIGSGKFLGKGLFHGTLNQLSYLPEPHNDFIFSVIGEEFGFLGCIFVLAILLFIVFRCIVIAISARDTFSQLVAAGIAGMFAFQTFVNMGVATGILPNTGMSLPFISYGGSSMWTNMVALGLMLNIRKKETKSLFEGGLL</sequence>
<dbReference type="EMBL" id="BHVZ01000014">
    <property type="protein sequence ID" value="GCB30366.1"/>
    <property type="molecule type" value="Genomic_DNA"/>
</dbReference>
<organism evidence="7 8">
    <name type="scientific">Anaerotignum faecicola</name>
    <dbReference type="NCBI Taxonomy" id="2358141"/>
    <lineage>
        <taxon>Bacteria</taxon>
        <taxon>Bacillati</taxon>
        <taxon>Bacillota</taxon>
        <taxon>Clostridia</taxon>
        <taxon>Lachnospirales</taxon>
        <taxon>Anaerotignaceae</taxon>
        <taxon>Anaerotignum</taxon>
    </lineage>
</organism>
<dbReference type="GO" id="GO:0008360">
    <property type="term" value="P:regulation of cell shape"/>
    <property type="evidence" value="ECO:0007669"/>
    <property type="project" value="UniProtKB-KW"/>
</dbReference>
<feature type="transmembrane region" description="Helical" evidence="6">
    <location>
        <begin position="347"/>
        <end position="368"/>
    </location>
</feature>
<proteinExistence type="predicted"/>
<evidence type="ECO:0000256" key="2">
    <source>
        <dbReference type="ARBA" id="ARBA00022692"/>
    </source>
</evidence>
<dbReference type="NCBIfam" id="TIGR02210">
    <property type="entry name" value="rodA_shape"/>
    <property type="match status" value="1"/>
</dbReference>
<evidence type="ECO:0000313" key="8">
    <source>
        <dbReference type="Proteomes" id="UP000287361"/>
    </source>
</evidence>